<keyword evidence="6" id="KW-0016">Alginate biosynthesis</keyword>
<name>A0ABY4CWM8_9BACT</name>
<evidence type="ECO:0000256" key="3">
    <source>
        <dbReference type="ARBA" id="ARBA00022679"/>
    </source>
</evidence>
<sequence>MKIFRAPPPGFEADLPRPVFSWAGLWSTEFQPKLEAFATQKLGFRKWLLRPRNQLSFSLFREPRNQIILGKQGMLFEKEPLRAAMGRDKVLAPAEVQASVQRLRTLQDTLARRGKLLLFVVAPSKAALYPENWPDSCQSQWNQPSNYERLRQPMQAVGLNLLDLSALFRAWKATSPHPLFPQGGIHWSGYGLTRAADTLRQYFHAHSHFQLPAVRQTGLVVGAPPRYTDDDLLKVLNLYVDPSPNPPLAYPELAFEAPNPGSPRPRVLLVADSFGWGLVEFYPYFDNWFAPGSQYWYYNNEVVWPKVNGAVEGPVAVADRDMRVELATHDVVLLLFGEQTLGEVDCGFSEAALRTFQQQAN</sequence>
<organism evidence="8 9">
    <name type="scientific">Hymenobacter tibetensis</name>
    <dbReference type="NCBI Taxonomy" id="497967"/>
    <lineage>
        <taxon>Bacteria</taxon>
        <taxon>Pseudomonadati</taxon>
        <taxon>Bacteroidota</taxon>
        <taxon>Cytophagia</taxon>
        <taxon>Cytophagales</taxon>
        <taxon>Hymenobacteraceae</taxon>
        <taxon>Hymenobacter</taxon>
    </lineage>
</organism>
<evidence type="ECO:0000256" key="4">
    <source>
        <dbReference type="ARBA" id="ARBA00022729"/>
    </source>
</evidence>
<reference evidence="8 9" key="1">
    <citation type="submission" date="2022-03" db="EMBL/GenBank/DDBJ databases">
        <title>Hymenobactersp. isolated from the air.</title>
        <authorList>
            <person name="Won M."/>
            <person name="Kwon S.-W."/>
        </authorList>
    </citation>
    <scope>NUCLEOTIDE SEQUENCE [LARGE SCALE GENOMIC DNA]</scope>
    <source>
        <strain evidence="8 9">KACC 21982</strain>
    </source>
</reference>
<proteinExistence type="predicted"/>
<evidence type="ECO:0000256" key="5">
    <source>
        <dbReference type="ARBA" id="ARBA00022764"/>
    </source>
</evidence>
<evidence type="ECO:0000313" key="9">
    <source>
        <dbReference type="Proteomes" id="UP000831113"/>
    </source>
</evidence>
<evidence type="ECO:0000256" key="1">
    <source>
        <dbReference type="ARBA" id="ARBA00004418"/>
    </source>
</evidence>
<gene>
    <name evidence="8" type="ORF">MTX78_21465</name>
</gene>
<comment type="subcellular location">
    <subcellularLocation>
        <location evidence="1">Periplasm</location>
    </subcellularLocation>
</comment>
<evidence type="ECO:0000256" key="6">
    <source>
        <dbReference type="ARBA" id="ARBA00022841"/>
    </source>
</evidence>
<keyword evidence="9" id="KW-1185">Reference proteome</keyword>
<comment type="pathway">
    <text evidence="2">Glycan biosynthesis; alginate biosynthesis.</text>
</comment>
<evidence type="ECO:0000259" key="7">
    <source>
        <dbReference type="Pfam" id="PF16822"/>
    </source>
</evidence>
<keyword evidence="4" id="KW-0732">Signal</keyword>
<keyword evidence="3" id="KW-0808">Transferase</keyword>
<protein>
    <recommendedName>
        <fullName evidence="7">AlgX/AlgJ SGNH hydrolase-like domain-containing protein</fullName>
    </recommendedName>
</protein>
<keyword evidence="5" id="KW-0574">Periplasm</keyword>
<dbReference type="Proteomes" id="UP000831113">
    <property type="component" value="Chromosome"/>
</dbReference>
<dbReference type="InterPro" id="IPR031811">
    <property type="entry name" value="ALGX/ALGJ_SGNH-like"/>
</dbReference>
<dbReference type="Pfam" id="PF16822">
    <property type="entry name" value="ALGX"/>
    <property type="match status" value="1"/>
</dbReference>
<dbReference type="EMBL" id="CP094669">
    <property type="protein sequence ID" value="UOG74674.1"/>
    <property type="molecule type" value="Genomic_DNA"/>
</dbReference>
<evidence type="ECO:0000256" key="2">
    <source>
        <dbReference type="ARBA" id="ARBA00005182"/>
    </source>
</evidence>
<feature type="domain" description="AlgX/AlgJ SGNH hydrolase-like" evidence="7">
    <location>
        <begin position="68"/>
        <end position="210"/>
    </location>
</feature>
<evidence type="ECO:0000313" key="8">
    <source>
        <dbReference type="EMBL" id="UOG74674.1"/>
    </source>
</evidence>
<dbReference type="RefSeq" id="WP_243798203.1">
    <property type="nucleotide sequence ID" value="NZ_CP094669.1"/>
</dbReference>
<accession>A0ABY4CWM8</accession>